<sequence>MEHRVLFWAVNTPLMTLEANCCYSCAPPFILLCFISPLYSRDSWLSTWSAAVHPIVDPQSWLVPQHVRDQICKLLSCLKRPAGRPKKTRIPSVGEFRGSGSERQKCSRCHIFSGIIKNHVAI</sequence>
<dbReference type="EMBL" id="CAMAPF010000058">
    <property type="protein sequence ID" value="CAH9087553.1"/>
    <property type="molecule type" value="Genomic_DNA"/>
</dbReference>
<dbReference type="Proteomes" id="UP001152523">
    <property type="component" value="Unassembled WGS sequence"/>
</dbReference>
<dbReference type="EMBL" id="CAMAPF010000058">
    <property type="protein sequence ID" value="CAH9087551.1"/>
    <property type="molecule type" value="Genomic_DNA"/>
</dbReference>
<evidence type="ECO:0000313" key="2">
    <source>
        <dbReference type="Proteomes" id="UP001152523"/>
    </source>
</evidence>
<name>A0AAV0D391_9ASTE</name>
<evidence type="ECO:0000313" key="1">
    <source>
        <dbReference type="EMBL" id="CAH9087551.1"/>
    </source>
</evidence>
<accession>A0AAV0D391</accession>
<organism evidence="1 2">
    <name type="scientific">Cuscuta epithymum</name>
    <dbReference type="NCBI Taxonomy" id="186058"/>
    <lineage>
        <taxon>Eukaryota</taxon>
        <taxon>Viridiplantae</taxon>
        <taxon>Streptophyta</taxon>
        <taxon>Embryophyta</taxon>
        <taxon>Tracheophyta</taxon>
        <taxon>Spermatophyta</taxon>
        <taxon>Magnoliopsida</taxon>
        <taxon>eudicotyledons</taxon>
        <taxon>Gunneridae</taxon>
        <taxon>Pentapetalae</taxon>
        <taxon>asterids</taxon>
        <taxon>lamiids</taxon>
        <taxon>Solanales</taxon>
        <taxon>Convolvulaceae</taxon>
        <taxon>Cuscuteae</taxon>
        <taxon>Cuscuta</taxon>
        <taxon>Cuscuta subgen. Cuscuta</taxon>
    </lineage>
</organism>
<proteinExistence type="predicted"/>
<gene>
    <name evidence="1" type="ORF">CEPIT_LOCUS10193</name>
</gene>
<reference evidence="1" key="1">
    <citation type="submission" date="2022-07" db="EMBL/GenBank/DDBJ databases">
        <authorList>
            <person name="Macas J."/>
            <person name="Novak P."/>
            <person name="Neumann P."/>
        </authorList>
    </citation>
    <scope>NUCLEOTIDE SEQUENCE</scope>
</reference>
<protein>
    <submittedName>
        <fullName evidence="1">Uncharacterized protein</fullName>
    </submittedName>
</protein>
<keyword evidence="2" id="KW-1185">Reference proteome</keyword>
<dbReference type="AlphaFoldDB" id="A0AAV0D391"/>
<comment type="caution">
    <text evidence="1">The sequence shown here is derived from an EMBL/GenBank/DDBJ whole genome shotgun (WGS) entry which is preliminary data.</text>
</comment>
<feature type="non-terminal residue" evidence="1">
    <location>
        <position position="122"/>
    </location>
</feature>